<proteinExistence type="predicted"/>
<evidence type="ECO:0000256" key="1">
    <source>
        <dbReference type="SAM" id="MobiDB-lite"/>
    </source>
</evidence>
<evidence type="ECO:0000313" key="2">
    <source>
        <dbReference type="EMBL" id="KAJ3180648.1"/>
    </source>
</evidence>
<sequence length="3759" mass="409293">MVVLQKQPSLFSRSDNDLWILDRLMKPFAAKDFDDDEMFVVEVSEQEESTTPLHPAQQQQHQPDQLFRMTPDTHIVSFGPRYRVAFVVDKSPSMSVVDDSSGKAKTLGSVAFETLCKCLDGLCRPFSVPSSLAHGPVYVKPIVYVSVIAECGSSYFRGSQSASAAKHAAAHSTRVLIQEVVVTESNLEALCERLYDALSAYEHDMVQARQKDARHAAEAAEQTSLLREIPNETGDGAIPPDPAELAEVSGKADGGGDSDVPLNLHTVYQAIGTALTAVELMPTDCMPSVVLLTDGVIGAVGAGEAVARDAVLKLSAYNAIFTVIQIGSSKGFNAGVNFGHVADNEFLRFLAIAAEGTFLYSSDCDYLDNAVPGEPTPLPNFYHRHLLMRKYKLAKLAAENRYRLVNGTRRERPVDCPRGRLLNATVDTTQTITPEELAFPWDPASKPPLVAEILCGYRDYPISADLSHVVRARLQEGFVLRSVNVAARRSHRAHSKVEIILMMPWFPNVTILYTIKTTWTHSGEHQSVLAPRPHSKPPRIELNILAQHAFAILFINVQTLDEKTSYASHTMQAKLLKLHKFLRRIYEVDDAFKVIVSFETKYALSAIPHDVRVFNNAETAAIAGPATASQNNYWQVLTKIMEGHADSFVQLSRDVVLRSTSGGAENVWTSRHQVAAMYLHDYLAAEWRSFSVGKGVYVKLVHSRQQTHAERPEMDERESAANAPTGFCVLHIIGENECLATLKLTFFEVAPAQRYEILEGLAADVTNIEHILRNSGVAFRPLIVCKKPVAQMLVRFVPVDQDDNDEASADQTAHEIAPPSLANVAYPNLRFTSLLESFESRFIPHAATKGHLRTNRFLWLADLDPEEIRRPVYTPSHLLASSKSERMPLDELAFNLMYYKRLEEGFVPVSEAPGCLTLYREAQIPRFGRGDGDSANGPATTICAIQFVLINDRRHKTVVTELSVEPIADGPAGAEVSVDDRRRAEAYTVPVLFRQHYLVVKDRILEQDRHLLGKLYTFDKIHAIGRSSAGDGKKFPDIFSGSRKPQILKKMGPDRSSTVVSTPFKLGSVLREGRFSALAFRFPVIVEPTPASIPEPGDDAEQVAAAYFPPTAAGSVVRSVPTSPPRTPVLVRATGLAKTLKGGAGDTPTTPPSAARPGLMGNITGAVSSDGTPNARSSNLYLRGAGKAGSGGHTGAGSDPHLFLSIPRQKSEVPNLPLALQSPGHWQSTEEVFQAKTARDRVNLALCKYVKGMLGAITDAEVALLDSWAATQAPTTAGVESTSTLYPPVLNDAAFREACGWDFLGRVKSAVVALMEKAATRSREVENSQSQPMQRVLSTALTESKCYVKVRDAESFLLVFAPIYSSTLSSTSQTVSESAEPAEFGFLTLTVVECVRPRLPPTGIPITGALPFQPIIQEVARIASVRVCQSSTALEDGMPLLEGAASGLDDLDLNSSEDDTRQTDKVTQQLSQFAQDFIGIMKEGFACAFTKSVYAALLQGFDVDPLDLDKAIGACVETSIDIDLTNYLNVRLLMAKSESDSGETEAEQQDDGQDATQARFRELLDEFLAPVPCFSCQTRNVFFYRPKPETPLDLSNGAPLTAPLVAQRTASVGGAGNIAAGFTLAPPAPAPLLARKTQTPIQSMLHLDIPGHHRVAASTEFDRLSQVLECAGTPLFVRTECSFMKQNMSDADHLQIPAAKLPASYLLPKERTQQAARDGRAESTLDFTPVAVGTDFSPVQSADGTRAVLHLLCLTVPALDRSARDDANAAADSVDGGTPPPPGTFQGISPSSRRRSNGSQSSSSGADDDKNRSIESRSLLADDKKKALNEMTRKIEAMLDDEVMCALLPLEPIKESTLRLVEGILCRRHGRDSSAVQLSPDSLNLIPTVTDSDPSLAVAVPLSFVRGELEIDLFGQEFEGLDIGFGIVRKMGDVFYIRDEGTAAKDADCFVPAVVRQGPVVESPGALDPVHGLGISLDGDGPLKLESRSDSEAAQREALTELPASPASVSRPSRPRFWLIAVIVDTTVQVSFFSREVGGYRRLAIVSKLREGITNCCERVNRMYLLTQLNETHVAHRYLIPSVVPSEEASSSGSSTNILFRGRDTDDEDMATSPSPVSEGSAVKSRFEPGRFACSLVFRHAFKLHWRLKPTQALSTIVVALQAFAIANRKDMFVFAAGRSVFYMHVSIEETEGGNRDKDAAASANDVLEPQMDDLTGGYFNRPGAESPRGAASPMMRRSTVSSIAAQSASSIALSPHRPVRQPECSLVLGVFGVDPPGHEITVELVSMIQVKINSLTQHVVGSFLARNMSMKLTGPDLDFILPAGSGNDPALIEWFRLPTYVHSPYLFLLLLRQAVPWLHPLGGADVIGGLTDRYGEVYGWADRVGGDSEFGISGNRTPYEIQFADFACMYNCMPTRNPTPLEAALGPGIMCVCFALLDSHGKVMVEAPCVNVEGSEGKPLTKEEVFRPFADGGPARIGALNEWSGHKLAVEVWCHGGINIAGASKRLDAAVRNTIFDYAIEYTVGALRASNLAEKRALRFVDSLAEAIDVPFASVSTGSSGMGDVPVVQLPRSATSTPASSPDASKPQSPGGEEGAGFSQFYATASKVLAVAAEDSDTETVKRLVSPVTLPSWIIEEFVGEVQELLASTPTVTDTTCMKLKAQPVNSSLSEQAVLEFEEFRPTKRTTGYARQSSSLSLMGSMAEERADDVYVTVACLEHIHLRNGNRRRQTSDGSEQKFLTATDGTPAQSSLIGHAIRFPQHEDSDSDASSNAAWQIGTHRRRVSRASRSIATMSLNGPVASSPVPAPRGSLDEESPMLNSAALHPALPELGTRSRFLLMTIRNNEVSVYTYNWRPAIVEVIFTQVLRVISWNHLRIQFLEKEFALLQQKGLSARHMSFRVPSETVENEYDPVPPSYGGDTSAMAMATQFQQKIAANSTMAPQSVDSSASTDPGAKLAKGMDIDILQRHAVEFLDWLVRHLKRHNAYQDAAAAKESVSRAASTSALLTSPFLSSEITNSSTAAKRGAGTHAVTASDIATILRSVHLLHFVKYPIIFTELREQLVAASHMSCRPGDQTSDELFAQDLANSPAVGTPASATPSASGPAGDVDERESIQWYRHMLDVYMADYVSYLQHLGLKHVAQNDVPVAARFFPPASLTPHYWTGNTASVETDVAYLVQWFANGVIVAQVGVDGIFGCINVYTLALPAEPGRGRFQPDQLPGAVGGQCDGAFEDACKKLKSHVHLNSYLYDFHLRYFQRILERRVPHPLPVDLLLVMKNFTLFNPRKANFARSRIHRGSCVIDEGQVSSSLFQYILKNPLRYGFYPVMMRGQPIACSLTSTSPDFSRPGSGKIDAAEQPENVYTLIVYSTAADDNTSNTTDAQVRGDDVQQPQPQQQQSRAAHQRKSSAGSATSGKLCLRYFLLVVNRNPFPHPEADNSRSTAMGTAMLYDPLHEYLAEGYYLKDIVRHAERKVDRLIEQAIRYYGRDNLWRQLVRKQDPASVAALESPAGTHTDDGIYEWAKLFLEKIEPNSRPLQAIDPGVAALLATPRIPWMKLLDHLERVYRENARTLRESENGQRRHLVLLNPRNEDYLLHFVVELHRPSHPASKPMGSPSVVALSNSSVHLPSSTNAGTGTGPSPTSASTPNTHLRASSASSATDPRLGPLRRGSGTSDASAGRSAQPVAASTTSPSRSLDGRDDGHEHNAEALHAEVDVFAVSREGVVDELEYDHISQVVTTISAWLWRETALDIAKVNKG</sequence>
<feature type="compositionally biased region" description="Low complexity" evidence="1">
    <location>
        <begin position="3629"/>
        <end position="3650"/>
    </location>
</feature>
<feature type="compositionally biased region" description="Low complexity" evidence="1">
    <location>
        <begin position="52"/>
        <end position="63"/>
    </location>
</feature>
<dbReference type="EMBL" id="JADGJQ010000015">
    <property type="protein sequence ID" value="KAJ3180648.1"/>
    <property type="molecule type" value="Genomic_DNA"/>
</dbReference>
<gene>
    <name evidence="2" type="primary">SZT2</name>
    <name evidence="2" type="ORF">HDU87_001761</name>
</gene>
<organism evidence="2 3">
    <name type="scientific">Geranomyces variabilis</name>
    <dbReference type="NCBI Taxonomy" id="109894"/>
    <lineage>
        <taxon>Eukaryota</taxon>
        <taxon>Fungi</taxon>
        <taxon>Fungi incertae sedis</taxon>
        <taxon>Chytridiomycota</taxon>
        <taxon>Chytridiomycota incertae sedis</taxon>
        <taxon>Chytridiomycetes</taxon>
        <taxon>Spizellomycetales</taxon>
        <taxon>Powellomycetaceae</taxon>
        <taxon>Geranomyces</taxon>
    </lineage>
</organism>
<feature type="region of interest" description="Disordered" evidence="1">
    <location>
        <begin position="2762"/>
        <end position="2782"/>
    </location>
</feature>
<feature type="compositionally biased region" description="Low complexity" evidence="1">
    <location>
        <begin position="1768"/>
        <end position="1777"/>
    </location>
</feature>
<feature type="compositionally biased region" description="Low complexity" evidence="1">
    <location>
        <begin position="2574"/>
        <end position="2586"/>
    </location>
</feature>
<accession>A0AAD5XRQ1</accession>
<comment type="caution">
    <text evidence="2">The sequence shown here is derived from an EMBL/GenBank/DDBJ whole genome shotgun (WGS) entry which is preliminary data.</text>
</comment>
<feature type="region of interest" description="Disordered" evidence="1">
    <location>
        <begin position="3375"/>
        <end position="3412"/>
    </location>
</feature>
<feature type="compositionally biased region" description="Polar residues" evidence="1">
    <location>
        <begin position="2733"/>
        <end position="2749"/>
    </location>
</feature>
<dbReference type="Proteomes" id="UP001212152">
    <property type="component" value="Unassembled WGS sequence"/>
</dbReference>
<dbReference type="PANTHER" id="PTHR14918">
    <property type="entry name" value="KICSTOR COMPLEX PROTEIN SZT2"/>
    <property type="match status" value="1"/>
</dbReference>
<dbReference type="GO" id="GO:0005777">
    <property type="term" value="C:peroxisome"/>
    <property type="evidence" value="ECO:0007669"/>
    <property type="project" value="InterPro"/>
</dbReference>
<feature type="compositionally biased region" description="Low complexity" evidence="1">
    <location>
        <begin position="2086"/>
        <end position="2095"/>
    </location>
</feature>
<name>A0AAD5XRQ1_9FUNG</name>
<reference evidence="2" key="1">
    <citation type="submission" date="2020-05" db="EMBL/GenBank/DDBJ databases">
        <title>Phylogenomic resolution of chytrid fungi.</title>
        <authorList>
            <person name="Stajich J.E."/>
            <person name="Amses K."/>
            <person name="Simmons R."/>
            <person name="Seto K."/>
            <person name="Myers J."/>
            <person name="Bonds A."/>
            <person name="Quandt C.A."/>
            <person name="Barry K."/>
            <person name="Liu P."/>
            <person name="Grigoriev I."/>
            <person name="Longcore J.E."/>
            <person name="James T.Y."/>
        </authorList>
    </citation>
    <scope>NUCLEOTIDE SEQUENCE</scope>
    <source>
        <strain evidence="2">JEL0379</strain>
    </source>
</reference>
<keyword evidence="3" id="KW-1185">Reference proteome</keyword>
<feature type="region of interest" description="Disordered" evidence="1">
    <location>
        <begin position="2573"/>
        <end position="2597"/>
    </location>
</feature>
<feature type="region of interest" description="Disordered" evidence="1">
    <location>
        <begin position="2727"/>
        <end position="2749"/>
    </location>
</feature>
<dbReference type="PANTHER" id="PTHR14918:SF3">
    <property type="entry name" value="KICSTOR COMPLEX PROTEIN SZT2"/>
    <property type="match status" value="1"/>
</dbReference>
<feature type="compositionally biased region" description="Polar residues" evidence="1">
    <location>
        <begin position="3652"/>
        <end position="3661"/>
    </location>
</feature>
<evidence type="ECO:0000313" key="3">
    <source>
        <dbReference type="Proteomes" id="UP001212152"/>
    </source>
</evidence>
<dbReference type="InterPro" id="IPR033228">
    <property type="entry name" value="SZT2"/>
</dbReference>
<feature type="region of interest" description="Disordered" evidence="1">
    <location>
        <begin position="226"/>
        <end position="254"/>
    </location>
</feature>
<feature type="region of interest" description="Disordered" evidence="1">
    <location>
        <begin position="1986"/>
        <end position="2011"/>
    </location>
</feature>
<protein>
    <submittedName>
        <fullName evidence="2">KICSTOR complex protein szt2</fullName>
    </submittedName>
</protein>
<feature type="region of interest" description="Disordered" evidence="1">
    <location>
        <begin position="1766"/>
        <end position="1818"/>
    </location>
</feature>
<feature type="compositionally biased region" description="Basic and acidic residues" evidence="1">
    <location>
        <begin position="1986"/>
        <end position="1999"/>
    </location>
</feature>
<feature type="region of interest" description="Disordered" evidence="1">
    <location>
        <begin position="2796"/>
        <end position="2817"/>
    </location>
</feature>
<feature type="region of interest" description="Disordered" evidence="1">
    <location>
        <begin position="44"/>
        <end position="63"/>
    </location>
</feature>
<feature type="region of interest" description="Disordered" evidence="1">
    <location>
        <begin position="2086"/>
        <end position="2122"/>
    </location>
</feature>
<feature type="region of interest" description="Disordered" evidence="1">
    <location>
        <begin position="1139"/>
        <end position="1158"/>
    </location>
</feature>
<feature type="compositionally biased region" description="Basic and acidic residues" evidence="1">
    <location>
        <begin position="1807"/>
        <end position="1818"/>
    </location>
</feature>
<feature type="region of interest" description="Disordered" evidence="1">
    <location>
        <begin position="3626"/>
        <end position="3704"/>
    </location>
</feature>
<feature type="compositionally biased region" description="Low complexity" evidence="1">
    <location>
        <begin position="1787"/>
        <end position="1805"/>
    </location>
</feature>